<evidence type="ECO:0000313" key="2">
    <source>
        <dbReference type="Proteomes" id="UP001516662"/>
    </source>
</evidence>
<sequence>MEDRWKSVDEDLRNIKITSTKNNELVTIGQYSQVLECIGVGTDAAVFKQRYEPSFAFKVYAEDKLSKLDAEFLVYQKLGKAEWFPVLFGRGHNYLVISYEEGMTLYDCLRTGTHIPYSVLKDVEEARDDCLRKGLNPRDIHLKNILLQNGKAKLLDVSEYIHPGNDYRWNYLKQGYEEYYDLIDGKRIPLWIIESVRLLYQQSADQSFDFQVFTKKLVNRFKSFLSVK</sequence>
<keyword evidence="2" id="KW-1185">Reference proteome</keyword>
<dbReference type="SUPFAM" id="SSF56112">
    <property type="entry name" value="Protein kinase-like (PK-like)"/>
    <property type="match status" value="1"/>
</dbReference>
<proteinExistence type="predicted"/>
<dbReference type="RefSeq" id="WP_193537226.1">
    <property type="nucleotide sequence ID" value="NZ_JAGGKM010000002.1"/>
</dbReference>
<keyword evidence="1" id="KW-0418">Kinase</keyword>
<protein>
    <submittedName>
        <fullName evidence="1">Serine/threonine protein kinase</fullName>
    </submittedName>
</protein>
<accession>A0ABR9QKL8</accession>
<dbReference type="EMBL" id="JADCLJ010000020">
    <property type="protein sequence ID" value="MBE4909042.1"/>
    <property type="molecule type" value="Genomic_DNA"/>
</dbReference>
<comment type="caution">
    <text evidence="1">The sequence shown here is derived from an EMBL/GenBank/DDBJ whole genome shotgun (WGS) entry which is preliminary data.</text>
</comment>
<reference evidence="1 2" key="1">
    <citation type="submission" date="2020-10" db="EMBL/GenBank/DDBJ databases">
        <title>Bacillus sp. HD4P25, an endophyte from a halophyte.</title>
        <authorList>
            <person name="Sun J.-Q."/>
        </authorList>
    </citation>
    <scope>NUCLEOTIDE SEQUENCE [LARGE SCALE GENOMIC DNA]</scope>
    <source>
        <strain evidence="1 2">YIM 93174</strain>
    </source>
</reference>
<keyword evidence="1" id="KW-0723">Serine/threonine-protein kinase</keyword>
<dbReference type="InterPro" id="IPR011009">
    <property type="entry name" value="Kinase-like_dom_sf"/>
</dbReference>
<dbReference type="GO" id="GO:0004674">
    <property type="term" value="F:protein serine/threonine kinase activity"/>
    <property type="evidence" value="ECO:0007669"/>
    <property type="project" value="UniProtKB-KW"/>
</dbReference>
<gene>
    <name evidence="1" type="ORF">IMZ08_13315</name>
</gene>
<dbReference type="Gene3D" id="1.10.510.10">
    <property type="entry name" value="Transferase(Phosphotransferase) domain 1"/>
    <property type="match status" value="1"/>
</dbReference>
<evidence type="ECO:0000313" key="1">
    <source>
        <dbReference type="EMBL" id="MBE4909042.1"/>
    </source>
</evidence>
<dbReference type="Proteomes" id="UP001516662">
    <property type="component" value="Unassembled WGS sequence"/>
</dbReference>
<name>A0ABR9QKL8_9BACI</name>
<organism evidence="1 2">
    <name type="scientific">Litchfieldia luteola</name>
    <dbReference type="NCBI Taxonomy" id="682179"/>
    <lineage>
        <taxon>Bacteria</taxon>
        <taxon>Bacillati</taxon>
        <taxon>Bacillota</taxon>
        <taxon>Bacilli</taxon>
        <taxon>Bacillales</taxon>
        <taxon>Bacillaceae</taxon>
        <taxon>Litchfieldia</taxon>
    </lineage>
</organism>
<keyword evidence="1" id="KW-0808">Transferase</keyword>